<dbReference type="EMBL" id="RAYQ01000021">
    <property type="protein sequence ID" value="RKI89574.1"/>
    <property type="molecule type" value="Genomic_DNA"/>
</dbReference>
<protein>
    <submittedName>
        <fullName evidence="2">M23 family metallopeptidase</fullName>
    </submittedName>
</protein>
<dbReference type="OrthoDB" id="9801106at2"/>
<dbReference type="Pfam" id="PF01551">
    <property type="entry name" value="Peptidase_M23"/>
    <property type="match status" value="1"/>
</dbReference>
<dbReference type="InterPro" id="IPR011055">
    <property type="entry name" value="Dup_hybrid_motif"/>
</dbReference>
<dbReference type="CDD" id="cd12797">
    <property type="entry name" value="M23_peptidase"/>
    <property type="match status" value="1"/>
</dbReference>
<gene>
    <name evidence="2" type="ORF">D7V94_17555</name>
</gene>
<dbReference type="Proteomes" id="UP000280696">
    <property type="component" value="Unassembled WGS sequence"/>
</dbReference>
<dbReference type="PANTHER" id="PTHR21666:SF270">
    <property type="entry name" value="MUREIN HYDROLASE ACTIVATOR ENVC"/>
    <property type="match status" value="1"/>
</dbReference>
<dbReference type="InterPro" id="IPR050570">
    <property type="entry name" value="Cell_wall_metabolism_enzyme"/>
</dbReference>
<dbReference type="Gene3D" id="2.70.70.10">
    <property type="entry name" value="Glucose Permease (Domain IIA)"/>
    <property type="match status" value="1"/>
</dbReference>
<dbReference type="AlphaFoldDB" id="A0A3A9AEQ6"/>
<accession>A0A3A9AEQ6</accession>
<comment type="caution">
    <text evidence="2">The sequence shown here is derived from an EMBL/GenBank/DDBJ whole genome shotgun (WGS) entry which is preliminary data.</text>
</comment>
<dbReference type="GO" id="GO:0004222">
    <property type="term" value="F:metalloendopeptidase activity"/>
    <property type="evidence" value="ECO:0007669"/>
    <property type="project" value="TreeGrafter"/>
</dbReference>
<evidence type="ECO:0000313" key="2">
    <source>
        <dbReference type="EMBL" id="RKI89574.1"/>
    </source>
</evidence>
<proteinExistence type="predicted"/>
<evidence type="ECO:0000313" key="3">
    <source>
        <dbReference type="Proteomes" id="UP000280696"/>
    </source>
</evidence>
<organism evidence="2 3">
    <name type="scientific">Parablautia intestinalis</name>
    <dbReference type="NCBI Taxonomy" id="2320100"/>
    <lineage>
        <taxon>Bacteria</taxon>
        <taxon>Bacillati</taxon>
        <taxon>Bacillota</taxon>
        <taxon>Clostridia</taxon>
        <taxon>Lachnospirales</taxon>
        <taxon>Lachnospiraceae</taxon>
        <taxon>Parablautia</taxon>
    </lineage>
</organism>
<dbReference type="SUPFAM" id="SSF51261">
    <property type="entry name" value="Duplicated hybrid motif"/>
    <property type="match status" value="1"/>
</dbReference>
<evidence type="ECO:0000259" key="1">
    <source>
        <dbReference type="Pfam" id="PF01551"/>
    </source>
</evidence>
<feature type="domain" description="M23ase beta-sheet core" evidence="1">
    <location>
        <begin position="144"/>
        <end position="229"/>
    </location>
</feature>
<dbReference type="InterPro" id="IPR016047">
    <property type="entry name" value="M23ase_b-sheet_dom"/>
</dbReference>
<sequence length="236" mass="25328">MKGKRSRKRNKYMFIVVKENSNGAVKKYTVSQKVMEAAAAILLVFTVGVVSKFVLDSIAIGNARKEIINQTITINDLTDENEALGALNSTLTDKIAALGETVSNKAEAEDAISQKIMEGALPTGYPLSGSADMEEALSGEPMVVFSAVNGTNVVTSGTGTVESVDADELYGTRIVIDHGNGCQSIYRNDGTPLVKEGQTIGKGYILFTVGKDNQKLGYQIRQNNQLIDPMLFLNNG</sequence>
<reference evidence="2 3" key="1">
    <citation type="submission" date="2018-09" db="EMBL/GenBank/DDBJ databases">
        <title>Murine metabolic-syndrome-specific gut microbial biobank.</title>
        <authorList>
            <person name="Liu C."/>
        </authorList>
    </citation>
    <scope>NUCLEOTIDE SEQUENCE [LARGE SCALE GENOMIC DNA]</scope>
    <source>
        <strain evidence="2 3">0.1xD8-82</strain>
    </source>
</reference>
<dbReference type="RefSeq" id="WP_120471611.1">
    <property type="nucleotide sequence ID" value="NZ_RAYQ01000021.1"/>
</dbReference>
<keyword evidence="3" id="KW-1185">Reference proteome</keyword>
<dbReference type="PANTHER" id="PTHR21666">
    <property type="entry name" value="PEPTIDASE-RELATED"/>
    <property type="match status" value="1"/>
</dbReference>
<name>A0A3A9AEQ6_9FIRM</name>